<evidence type="ECO:0000313" key="2">
    <source>
        <dbReference type="EMBL" id="TNN49635.1"/>
    </source>
</evidence>
<sequence>MLTPAGCCDLNTDTFQAVCQSCGTLMREQDKHTVVRSVGRVRGEGGEEEGRAVDERKEEKVKQETQIDKEKRSVCEGEMIDGGWMNDI</sequence>
<proteinExistence type="predicted"/>
<reference evidence="2 3" key="1">
    <citation type="submission" date="2019-03" db="EMBL/GenBank/DDBJ databases">
        <title>First draft genome of Liparis tanakae, snailfish: a comprehensive survey of snailfish specific genes.</title>
        <authorList>
            <person name="Kim W."/>
            <person name="Song I."/>
            <person name="Jeong J.-H."/>
            <person name="Kim D."/>
            <person name="Kim S."/>
            <person name="Ryu S."/>
            <person name="Song J.Y."/>
            <person name="Lee S.K."/>
        </authorList>
    </citation>
    <scope>NUCLEOTIDE SEQUENCE [LARGE SCALE GENOMIC DNA]</scope>
    <source>
        <tissue evidence="2">Muscle</tissue>
    </source>
</reference>
<feature type="compositionally biased region" description="Basic and acidic residues" evidence="1">
    <location>
        <begin position="41"/>
        <end position="68"/>
    </location>
</feature>
<dbReference type="AlphaFoldDB" id="A0A4Z2G9C5"/>
<protein>
    <submittedName>
        <fullName evidence="2">Uncharacterized protein</fullName>
    </submittedName>
</protein>
<feature type="region of interest" description="Disordered" evidence="1">
    <location>
        <begin position="39"/>
        <end position="68"/>
    </location>
</feature>
<gene>
    <name evidence="2" type="ORF">EYF80_040142</name>
</gene>
<evidence type="ECO:0000256" key="1">
    <source>
        <dbReference type="SAM" id="MobiDB-lite"/>
    </source>
</evidence>
<evidence type="ECO:0000313" key="3">
    <source>
        <dbReference type="Proteomes" id="UP000314294"/>
    </source>
</evidence>
<dbReference type="EMBL" id="SRLO01000647">
    <property type="protein sequence ID" value="TNN49635.1"/>
    <property type="molecule type" value="Genomic_DNA"/>
</dbReference>
<comment type="caution">
    <text evidence="2">The sequence shown here is derived from an EMBL/GenBank/DDBJ whole genome shotgun (WGS) entry which is preliminary data.</text>
</comment>
<accession>A0A4Z2G9C5</accession>
<organism evidence="2 3">
    <name type="scientific">Liparis tanakae</name>
    <name type="common">Tanaka's snailfish</name>
    <dbReference type="NCBI Taxonomy" id="230148"/>
    <lineage>
        <taxon>Eukaryota</taxon>
        <taxon>Metazoa</taxon>
        <taxon>Chordata</taxon>
        <taxon>Craniata</taxon>
        <taxon>Vertebrata</taxon>
        <taxon>Euteleostomi</taxon>
        <taxon>Actinopterygii</taxon>
        <taxon>Neopterygii</taxon>
        <taxon>Teleostei</taxon>
        <taxon>Neoteleostei</taxon>
        <taxon>Acanthomorphata</taxon>
        <taxon>Eupercaria</taxon>
        <taxon>Perciformes</taxon>
        <taxon>Cottioidei</taxon>
        <taxon>Cottales</taxon>
        <taxon>Liparidae</taxon>
        <taxon>Liparis</taxon>
    </lineage>
</organism>
<keyword evidence="3" id="KW-1185">Reference proteome</keyword>
<name>A0A4Z2G9C5_9TELE</name>
<dbReference type="Proteomes" id="UP000314294">
    <property type="component" value="Unassembled WGS sequence"/>
</dbReference>